<proteinExistence type="predicted"/>
<evidence type="ECO:0000313" key="1">
    <source>
        <dbReference type="EMBL" id="GLQ91652.1"/>
    </source>
</evidence>
<gene>
    <name evidence="1" type="ORF">GCM10007901_06020</name>
</gene>
<dbReference type="Proteomes" id="UP001156670">
    <property type="component" value="Unassembled WGS sequence"/>
</dbReference>
<dbReference type="EMBL" id="BSOB01000005">
    <property type="protein sequence ID" value="GLQ91652.1"/>
    <property type="molecule type" value="Genomic_DNA"/>
</dbReference>
<evidence type="ECO:0008006" key="3">
    <source>
        <dbReference type="Google" id="ProtNLM"/>
    </source>
</evidence>
<accession>A0ABQ5XKX3</accession>
<reference evidence="2" key="1">
    <citation type="journal article" date="2019" name="Int. J. Syst. Evol. Microbiol.">
        <title>The Global Catalogue of Microorganisms (GCM) 10K type strain sequencing project: providing services to taxonomists for standard genome sequencing and annotation.</title>
        <authorList>
            <consortium name="The Broad Institute Genomics Platform"/>
            <consortium name="The Broad Institute Genome Sequencing Center for Infectious Disease"/>
            <person name="Wu L."/>
            <person name="Ma J."/>
        </authorList>
    </citation>
    <scope>NUCLEOTIDE SEQUENCE [LARGE SCALE GENOMIC DNA]</scope>
    <source>
        <strain evidence="2">NBRC 111980</strain>
    </source>
</reference>
<protein>
    <recommendedName>
        <fullName evidence="3">Peptidase S10</fullName>
    </recommendedName>
</protein>
<sequence length="385" mass="43167">MSPDASHHENYFVDNPYSLLDVADLVFIDPVGTGLSRVFRGGDGHPYWGPDGDAKSVLILIREWLKTHGRERSPIYIAGASYGGYRVATMMKLLGDQHIDGLILISPLLNVSTMADEDGNEQSYINNFPSMAVAAWFHHKTDRRGLDAVAFRSNAEKFAIEEYAPALQLGNRIPREQRAVIAKKIAAFIGLSVNQVSEANLRITSEQYLNTLLSGENLRIGRLDTRMTGLLHAKAASGIPTNDPSLLLRPKDNTTDQYFRQELKVLTHRNYIQMTWDINGTWNWSDDRESDHQPRFYFTGGPAIGDVMAAQRNMRAWVGSGLFDMATPWEGVRYEISHGEIPRDRVTEVVFETGHALYDTESTLSQFSTSLHLFIQGASVPDRSH</sequence>
<dbReference type="InterPro" id="IPR029058">
    <property type="entry name" value="AB_hydrolase_fold"/>
</dbReference>
<evidence type="ECO:0000313" key="2">
    <source>
        <dbReference type="Proteomes" id="UP001156670"/>
    </source>
</evidence>
<dbReference type="Pfam" id="PF00450">
    <property type="entry name" value="Peptidase_S10"/>
    <property type="match status" value="1"/>
</dbReference>
<dbReference type="SUPFAM" id="SSF53474">
    <property type="entry name" value="alpha/beta-Hydrolases"/>
    <property type="match status" value="1"/>
</dbReference>
<dbReference type="InterPro" id="IPR001563">
    <property type="entry name" value="Peptidase_S10"/>
</dbReference>
<name>A0ABQ5XKX3_9GAMM</name>
<organism evidence="1 2">
    <name type="scientific">Dyella acidisoli</name>
    <dbReference type="NCBI Taxonomy" id="1867834"/>
    <lineage>
        <taxon>Bacteria</taxon>
        <taxon>Pseudomonadati</taxon>
        <taxon>Pseudomonadota</taxon>
        <taxon>Gammaproteobacteria</taxon>
        <taxon>Lysobacterales</taxon>
        <taxon>Rhodanobacteraceae</taxon>
        <taxon>Dyella</taxon>
    </lineage>
</organism>
<dbReference type="Gene3D" id="3.40.50.1820">
    <property type="entry name" value="alpha/beta hydrolase"/>
    <property type="match status" value="1"/>
</dbReference>
<comment type="caution">
    <text evidence="1">The sequence shown here is derived from an EMBL/GenBank/DDBJ whole genome shotgun (WGS) entry which is preliminary data.</text>
</comment>
<keyword evidence="2" id="KW-1185">Reference proteome</keyword>